<name>D9R907_LACSW</name>
<evidence type="ECO:0000313" key="2">
    <source>
        <dbReference type="Proteomes" id="UP000001662"/>
    </source>
</evidence>
<keyword evidence="2" id="KW-1185">Reference proteome</keyword>
<dbReference type="STRING" id="610130.Closa_1381"/>
<dbReference type="PaxDb" id="610130-Closa_1381"/>
<dbReference type="EMBL" id="CP002109">
    <property type="protein sequence ID" value="ADL03982.1"/>
    <property type="molecule type" value="Genomic_DNA"/>
</dbReference>
<dbReference type="HOGENOM" id="CLU_1445342_0_0_9"/>
<proteinExistence type="predicted"/>
<evidence type="ECO:0000313" key="1">
    <source>
        <dbReference type="EMBL" id="ADL03982.1"/>
    </source>
</evidence>
<sequence length="187" mass="21337">MNYTQMTLFEEPESSRENSRSFRVASRASHIRLMGCVKRLVMNVTYGRSTGASLMKLSPSGLWLKMYGDSYQANLDGSFEEYSEILPAWGMMLDGVVTELPMSEQFTPESGLELLPTPQASDAIAWTKVKKTDMQTSLYKHEMKGHAKKTIHYLMYQGYTANQSAEYYEMMMGFPKGWTELNVSEMQ</sequence>
<dbReference type="KEGG" id="csh:Closa_1381"/>
<reference evidence="1" key="1">
    <citation type="submission" date="2010-07" db="EMBL/GenBank/DDBJ databases">
        <title>Complete sequence of Clostridium saccharolyticum WM1.</title>
        <authorList>
            <consortium name="US DOE Joint Genome Institute"/>
            <person name="Lucas S."/>
            <person name="Copeland A."/>
            <person name="Lapidus A."/>
            <person name="Cheng J.-F."/>
            <person name="Bruce D."/>
            <person name="Goodwin L."/>
            <person name="Pitluck S."/>
            <person name="Chertkov O."/>
            <person name="Detter J.C."/>
            <person name="Han C."/>
            <person name="Tapia R."/>
            <person name="Land M."/>
            <person name="Hauser L."/>
            <person name="Chang Y.-J."/>
            <person name="Jeffries C."/>
            <person name="Kyrpides N."/>
            <person name="Ivanova N."/>
            <person name="Mikhailova N."/>
            <person name="Mouttaki H."/>
            <person name="Lin L."/>
            <person name="Zhou J."/>
            <person name="Hemme C.L."/>
            <person name="Woyke T."/>
        </authorList>
    </citation>
    <scope>NUCLEOTIDE SEQUENCE [LARGE SCALE GENOMIC DNA]</scope>
    <source>
        <strain evidence="1">WM1</strain>
    </source>
</reference>
<accession>D9R907</accession>
<dbReference type="AlphaFoldDB" id="D9R907"/>
<protein>
    <submittedName>
        <fullName evidence="1">Uncharacterized protein</fullName>
    </submittedName>
</protein>
<organism evidence="1 2">
    <name type="scientific">Lacrimispora saccharolytica (strain ATCC 35040 / DSM 2544 / NRCC 2533 / WM1)</name>
    <name type="common">Clostridium saccharolyticum</name>
    <dbReference type="NCBI Taxonomy" id="610130"/>
    <lineage>
        <taxon>Bacteria</taxon>
        <taxon>Bacillati</taxon>
        <taxon>Bacillota</taxon>
        <taxon>Clostridia</taxon>
        <taxon>Lachnospirales</taxon>
        <taxon>Lachnospiraceae</taxon>
        <taxon>Lacrimispora</taxon>
    </lineage>
</organism>
<dbReference type="Proteomes" id="UP000001662">
    <property type="component" value="Chromosome"/>
</dbReference>
<gene>
    <name evidence="1" type="ordered locus">Closa_1381</name>
</gene>